<dbReference type="GO" id="GO:0003700">
    <property type="term" value="F:DNA-binding transcription factor activity"/>
    <property type="evidence" value="ECO:0007669"/>
    <property type="project" value="InterPro"/>
</dbReference>
<dbReference type="PANTHER" id="PTHR30204">
    <property type="entry name" value="REDOX-CYCLING DRUG-SENSING TRANSCRIPTIONAL ACTIVATOR SOXR"/>
    <property type="match status" value="1"/>
</dbReference>
<feature type="domain" description="HTH merR-type" evidence="2">
    <location>
        <begin position="1"/>
        <end position="69"/>
    </location>
</feature>
<evidence type="ECO:0000256" key="1">
    <source>
        <dbReference type="ARBA" id="ARBA00023125"/>
    </source>
</evidence>
<dbReference type="PANTHER" id="PTHR30204:SF98">
    <property type="entry name" value="HTH-TYPE TRANSCRIPTIONAL REGULATOR ADHR"/>
    <property type="match status" value="1"/>
</dbReference>
<dbReference type="HOGENOM" id="CLU_060077_8_3_11"/>
<evidence type="ECO:0000259" key="2">
    <source>
        <dbReference type="PROSITE" id="PS50937"/>
    </source>
</evidence>
<dbReference type="Proteomes" id="UP000006069">
    <property type="component" value="Unassembled WGS sequence"/>
</dbReference>
<dbReference type="RefSeq" id="WP_009139735.1">
    <property type="nucleotide sequence ID" value="NZ_JH815198.1"/>
</dbReference>
<reference evidence="3 4" key="1">
    <citation type="submission" date="2012-08" db="EMBL/GenBank/DDBJ databases">
        <title>The Genome Sequence of Slackia piriformis YIT 12062.</title>
        <authorList>
            <consortium name="The Broad Institute Genome Sequencing Platform"/>
            <person name="Earl A."/>
            <person name="Ward D."/>
            <person name="Feldgarden M."/>
            <person name="Gevers D."/>
            <person name="Morotomi M."/>
            <person name="Walker B."/>
            <person name="Young S.K."/>
            <person name="Zeng Q."/>
            <person name="Gargeya S."/>
            <person name="Fitzgerald M."/>
            <person name="Haas B."/>
            <person name="Abouelleil A."/>
            <person name="Alvarado L."/>
            <person name="Arachchi H.M."/>
            <person name="Berlin A.M."/>
            <person name="Chapman S.B."/>
            <person name="Goldberg J."/>
            <person name="Griggs A."/>
            <person name="Gujja S."/>
            <person name="Hansen M."/>
            <person name="Howarth C."/>
            <person name="Imamovic A."/>
            <person name="Larimer J."/>
            <person name="McCowen C."/>
            <person name="Montmayeur A."/>
            <person name="Murphy C."/>
            <person name="Neiman D."/>
            <person name="Pearson M."/>
            <person name="Priest M."/>
            <person name="Roberts A."/>
            <person name="Saif S."/>
            <person name="Shea T."/>
            <person name="Sisk P."/>
            <person name="Sykes S."/>
            <person name="Wortman J."/>
            <person name="Nusbaum C."/>
            <person name="Birren B."/>
        </authorList>
    </citation>
    <scope>NUCLEOTIDE SEQUENCE [LARGE SCALE GENOMIC DNA]</scope>
    <source>
        <strain evidence="3 4">YIT 12062</strain>
    </source>
</reference>
<protein>
    <recommendedName>
        <fullName evidence="2">HTH merR-type domain-containing protein</fullName>
    </recommendedName>
</protein>
<proteinExistence type="predicted"/>
<dbReference type="eggNOG" id="COG0789">
    <property type="taxonomic scope" value="Bacteria"/>
</dbReference>
<dbReference type="Pfam" id="PF13411">
    <property type="entry name" value="MerR_1"/>
    <property type="match status" value="1"/>
</dbReference>
<accession>K0YV24</accession>
<dbReference type="FunCoup" id="K0YV24">
    <property type="interactions" value="5"/>
</dbReference>
<dbReference type="EMBL" id="ADMD01000008">
    <property type="protein sequence ID" value="EJZ83339.1"/>
    <property type="molecule type" value="Genomic_DNA"/>
</dbReference>
<dbReference type="InterPro" id="IPR009061">
    <property type="entry name" value="DNA-bd_dom_put_sf"/>
</dbReference>
<evidence type="ECO:0000313" key="3">
    <source>
        <dbReference type="EMBL" id="EJZ83339.1"/>
    </source>
</evidence>
<dbReference type="CDD" id="cd01109">
    <property type="entry name" value="HTH_YyaN"/>
    <property type="match status" value="1"/>
</dbReference>
<name>K0YV24_9ACTN</name>
<dbReference type="InParanoid" id="K0YV24"/>
<dbReference type="Gene3D" id="1.10.1660.10">
    <property type="match status" value="1"/>
</dbReference>
<dbReference type="GO" id="GO:0003677">
    <property type="term" value="F:DNA binding"/>
    <property type="evidence" value="ECO:0007669"/>
    <property type="project" value="UniProtKB-KW"/>
</dbReference>
<dbReference type="InterPro" id="IPR000551">
    <property type="entry name" value="MerR-type_HTH_dom"/>
</dbReference>
<dbReference type="PRINTS" id="PR00040">
    <property type="entry name" value="HTHMERR"/>
</dbReference>
<dbReference type="PATRIC" id="fig|742818.3.peg.1627"/>
<dbReference type="AlphaFoldDB" id="K0YV24"/>
<keyword evidence="1" id="KW-0238">DNA-binding</keyword>
<keyword evidence="4" id="KW-1185">Reference proteome</keyword>
<dbReference type="InterPro" id="IPR047057">
    <property type="entry name" value="MerR_fam"/>
</dbReference>
<comment type="caution">
    <text evidence="3">The sequence shown here is derived from an EMBL/GenBank/DDBJ whole genome shotgun (WGS) entry which is preliminary data.</text>
</comment>
<dbReference type="OrthoDB" id="9802039at2"/>
<sequence>MKIAEVSKRYDISADTLRYYERVGLLRHVPRNASGIRDYDETSCNAVEFLKCMRSAGVSIEALIEYMDLLEEGDQTAPARKTLLEEQRELVRERIAALQAGLDRLDYKISHYETVIREAEKGMRR</sequence>
<gene>
    <name evidence="3" type="ORF">HMPREF9451_01542</name>
</gene>
<dbReference type="SMART" id="SM00422">
    <property type="entry name" value="HTH_MERR"/>
    <property type="match status" value="1"/>
</dbReference>
<dbReference type="PROSITE" id="PS50937">
    <property type="entry name" value="HTH_MERR_2"/>
    <property type="match status" value="1"/>
</dbReference>
<organism evidence="3 4">
    <name type="scientific">Slackia piriformis YIT 12062</name>
    <dbReference type="NCBI Taxonomy" id="742818"/>
    <lineage>
        <taxon>Bacteria</taxon>
        <taxon>Bacillati</taxon>
        <taxon>Actinomycetota</taxon>
        <taxon>Coriobacteriia</taxon>
        <taxon>Eggerthellales</taxon>
        <taxon>Eggerthellaceae</taxon>
        <taxon>Slackia</taxon>
    </lineage>
</organism>
<dbReference type="SUPFAM" id="SSF46955">
    <property type="entry name" value="Putative DNA-binding domain"/>
    <property type="match status" value="1"/>
</dbReference>
<evidence type="ECO:0000313" key="4">
    <source>
        <dbReference type="Proteomes" id="UP000006069"/>
    </source>
</evidence>